<dbReference type="CDD" id="cd07185">
    <property type="entry name" value="OmpA_C-like"/>
    <property type="match status" value="1"/>
</dbReference>
<dbReference type="GO" id="GO:0051301">
    <property type="term" value="P:cell division"/>
    <property type="evidence" value="ECO:0007669"/>
    <property type="project" value="UniProtKB-KW"/>
</dbReference>
<dbReference type="GO" id="GO:0009279">
    <property type="term" value="C:cell outer membrane"/>
    <property type="evidence" value="ECO:0007669"/>
    <property type="project" value="UniProtKB-SubCell"/>
</dbReference>
<dbReference type="PANTHER" id="PTHR30329:SF21">
    <property type="entry name" value="LIPOPROTEIN YIAD-RELATED"/>
    <property type="match status" value="1"/>
</dbReference>
<protein>
    <submittedName>
        <fullName evidence="10">Peptidoglycan-associated lipoprotein (19 kDa surface antigen) (PPL)</fullName>
    </submittedName>
</protein>
<comment type="caution">
    <text evidence="10">The sequence shown here is derived from an EMBL/GenBank/DDBJ whole genome shotgun (WGS) entry which is preliminary data.</text>
</comment>
<dbReference type="PROSITE" id="PS51123">
    <property type="entry name" value="OMPA_2"/>
    <property type="match status" value="1"/>
</dbReference>
<accession>E6QQW3</accession>
<dbReference type="InterPro" id="IPR014169">
    <property type="entry name" value="Pal_lipo_C"/>
</dbReference>
<feature type="domain" description="OmpA-like" evidence="9">
    <location>
        <begin position="66"/>
        <end position="182"/>
    </location>
</feature>
<organism evidence="10">
    <name type="scientific">mine drainage metagenome</name>
    <dbReference type="NCBI Taxonomy" id="410659"/>
    <lineage>
        <taxon>unclassified sequences</taxon>
        <taxon>metagenomes</taxon>
        <taxon>ecological metagenomes</taxon>
    </lineage>
</organism>
<dbReference type="PROSITE" id="PS01068">
    <property type="entry name" value="OMPA_1"/>
    <property type="match status" value="1"/>
</dbReference>
<evidence type="ECO:0000313" key="10">
    <source>
        <dbReference type="EMBL" id="CBI09634.1"/>
    </source>
</evidence>
<dbReference type="HAMAP" id="MF_02204">
    <property type="entry name" value="Pal"/>
    <property type="match status" value="1"/>
</dbReference>
<evidence type="ECO:0000256" key="3">
    <source>
        <dbReference type="ARBA" id="ARBA00022729"/>
    </source>
</evidence>
<proteinExistence type="inferred from homology"/>
<evidence type="ECO:0000256" key="2">
    <source>
        <dbReference type="ARBA" id="ARBA00022618"/>
    </source>
</evidence>
<evidence type="ECO:0000256" key="7">
    <source>
        <dbReference type="ARBA" id="ARBA00023288"/>
    </source>
</evidence>
<keyword evidence="2" id="KW-0132">Cell division</keyword>
<dbReference type="PRINTS" id="PR01021">
    <property type="entry name" value="OMPADOMAIN"/>
</dbReference>
<name>E6QQW3_9ZZZZ</name>
<dbReference type="InterPro" id="IPR006665">
    <property type="entry name" value="OmpA-like"/>
</dbReference>
<dbReference type="PROSITE" id="PS51257">
    <property type="entry name" value="PROKAR_LIPOPROTEIN"/>
    <property type="match status" value="1"/>
</dbReference>
<dbReference type="NCBIfam" id="TIGR02802">
    <property type="entry name" value="Pal_lipo"/>
    <property type="match status" value="1"/>
</dbReference>
<keyword evidence="6" id="KW-0998">Cell outer membrane</keyword>
<evidence type="ECO:0000256" key="5">
    <source>
        <dbReference type="ARBA" id="ARBA00023139"/>
    </source>
</evidence>
<dbReference type="Pfam" id="PF00691">
    <property type="entry name" value="OmpA"/>
    <property type="match status" value="1"/>
</dbReference>
<keyword evidence="3" id="KW-0732">Signal</keyword>
<evidence type="ECO:0000259" key="9">
    <source>
        <dbReference type="PROSITE" id="PS51123"/>
    </source>
</evidence>
<sequence>MKKTLLSLAVMGLLAGCASTPAKVDTAQADAARAAAEKAAADQAAAAAAAEARAHAQAPVAVNPLNDPNSLLAQRSIYFAFDKSNVASEYTPMLQAHAAYLVSHTSAKVQLQGNTDDRGSAEYNLALGQRRADSVRKSLTLLNVPDAQMSTISYGKEKPVATGNDEAAWAKNRRTDIVYQSE</sequence>
<dbReference type="InterPro" id="IPR036737">
    <property type="entry name" value="OmpA-like_sf"/>
</dbReference>
<reference evidence="10" key="1">
    <citation type="submission" date="2009-10" db="EMBL/GenBank/DDBJ databases">
        <title>Diversity of trophic interactions inside an arsenic-rich microbial ecosystem.</title>
        <authorList>
            <person name="Bertin P.N."/>
            <person name="Heinrich-Salmeron A."/>
            <person name="Pelletier E."/>
            <person name="Goulhen-Chollet F."/>
            <person name="Arsene-Ploetze F."/>
            <person name="Gallien S."/>
            <person name="Calteau A."/>
            <person name="Vallenet D."/>
            <person name="Casiot C."/>
            <person name="Chane-Woon-Ming B."/>
            <person name="Giloteaux L."/>
            <person name="Barakat M."/>
            <person name="Bonnefoy V."/>
            <person name="Bruneel O."/>
            <person name="Chandler M."/>
            <person name="Cleiss J."/>
            <person name="Duran R."/>
            <person name="Elbaz-Poulichet F."/>
            <person name="Fonknechten N."/>
            <person name="Lauga B."/>
            <person name="Mornico D."/>
            <person name="Ortet P."/>
            <person name="Schaeffer C."/>
            <person name="Siguier P."/>
            <person name="Alexander Thil Smith A."/>
            <person name="Van Dorsselaer A."/>
            <person name="Weissenbach J."/>
            <person name="Medigue C."/>
            <person name="Le Paslier D."/>
        </authorList>
    </citation>
    <scope>NUCLEOTIDE SEQUENCE</scope>
</reference>
<dbReference type="Gene3D" id="3.30.1330.60">
    <property type="entry name" value="OmpA-like domain"/>
    <property type="match status" value="1"/>
</dbReference>
<dbReference type="SUPFAM" id="SSF103088">
    <property type="entry name" value="OmpA-like"/>
    <property type="match status" value="1"/>
</dbReference>
<dbReference type="InterPro" id="IPR050330">
    <property type="entry name" value="Bact_OuterMem_StrucFunc"/>
</dbReference>
<evidence type="ECO:0000256" key="1">
    <source>
        <dbReference type="ARBA" id="ARBA00004442"/>
    </source>
</evidence>
<dbReference type="EMBL" id="CABR01000043">
    <property type="protein sequence ID" value="CBI09634.1"/>
    <property type="molecule type" value="Genomic_DNA"/>
</dbReference>
<evidence type="ECO:0000256" key="4">
    <source>
        <dbReference type="ARBA" id="ARBA00023136"/>
    </source>
</evidence>
<keyword evidence="8" id="KW-0131">Cell cycle</keyword>
<gene>
    <name evidence="10" type="primary">pal</name>
    <name evidence="10" type="ORF">CARN7_0371</name>
</gene>
<dbReference type="InterPro" id="IPR039001">
    <property type="entry name" value="Pal"/>
</dbReference>
<dbReference type="PANTHER" id="PTHR30329">
    <property type="entry name" value="STATOR ELEMENT OF FLAGELLAR MOTOR COMPLEX"/>
    <property type="match status" value="1"/>
</dbReference>
<keyword evidence="4" id="KW-0472">Membrane</keyword>
<evidence type="ECO:0000256" key="6">
    <source>
        <dbReference type="ARBA" id="ARBA00023237"/>
    </source>
</evidence>
<keyword evidence="7 10" id="KW-0449">Lipoprotein</keyword>
<comment type="subcellular location">
    <subcellularLocation>
        <location evidence="1">Cell outer membrane</location>
    </subcellularLocation>
</comment>
<keyword evidence="5" id="KW-0564">Palmitate</keyword>
<dbReference type="InterPro" id="IPR006664">
    <property type="entry name" value="OMP_bac"/>
</dbReference>
<evidence type="ECO:0000256" key="8">
    <source>
        <dbReference type="ARBA" id="ARBA00023306"/>
    </source>
</evidence>
<dbReference type="AlphaFoldDB" id="E6QQW3"/>
<dbReference type="InterPro" id="IPR006690">
    <property type="entry name" value="OMPA-like_CS"/>
</dbReference>